<name>A0AAE1GE63_PETCI</name>
<dbReference type="InterPro" id="IPR012337">
    <property type="entry name" value="RNaseH-like_sf"/>
</dbReference>
<evidence type="ECO:0000259" key="1">
    <source>
        <dbReference type="PROSITE" id="PS50994"/>
    </source>
</evidence>
<dbReference type="InterPro" id="IPR052160">
    <property type="entry name" value="Gypsy_RT_Integrase-like"/>
</dbReference>
<feature type="domain" description="Integrase catalytic" evidence="1">
    <location>
        <begin position="47"/>
        <end position="138"/>
    </location>
</feature>
<dbReference type="Gene3D" id="3.30.420.10">
    <property type="entry name" value="Ribonuclease H-like superfamily/Ribonuclease H"/>
    <property type="match status" value="1"/>
</dbReference>
<dbReference type="GO" id="GO:0015074">
    <property type="term" value="P:DNA integration"/>
    <property type="evidence" value="ECO:0007669"/>
    <property type="project" value="InterPro"/>
</dbReference>
<reference evidence="2" key="1">
    <citation type="submission" date="2023-10" db="EMBL/GenBank/DDBJ databases">
        <title>Genome assemblies of two species of porcelain crab, Petrolisthes cinctipes and Petrolisthes manimaculis (Anomura: Porcellanidae).</title>
        <authorList>
            <person name="Angst P."/>
        </authorList>
    </citation>
    <scope>NUCLEOTIDE SEQUENCE</scope>
    <source>
        <strain evidence="2">PB745_01</strain>
        <tissue evidence="2">Gill</tissue>
    </source>
</reference>
<evidence type="ECO:0000313" key="2">
    <source>
        <dbReference type="EMBL" id="KAK3887898.1"/>
    </source>
</evidence>
<proteinExistence type="predicted"/>
<sequence>MTQDIQHYISTCSQCQKYTPLKIQAPEMRPIKVKEPLELLGVDLIGGANLGGYCQTRDVNDELCKAYGIKRSVTSAYHPQTNGLAERTNRTLKTRLAKLCNTKMSDWPDYLEEVAYSMRTQKQKSTGFTPYHLMFGRQHRPIDQDDMELEVEEEGLSPADESTDTSCSLEGLVSLPTAKEVSLFVQRQEVHIKNPGHIDCNQRVALETVKNGKKLNRRVSYNQLRPYLHSQLHDARSAAGLEHQIHCCGPPRRRRAVAKVP</sequence>
<dbReference type="EMBL" id="JAWQEG010000602">
    <property type="protein sequence ID" value="KAK3887898.1"/>
    <property type="molecule type" value="Genomic_DNA"/>
</dbReference>
<dbReference type="InterPro" id="IPR036397">
    <property type="entry name" value="RNaseH_sf"/>
</dbReference>
<dbReference type="GO" id="GO:0003676">
    <property type="term" value="F:nucleic acid binding"/>
    <property type="evidence" value="ECO:0007669"/>
    <property type="project" value="InterPro"/>
</dbReference>
<organism evidence="2 3">
    <name type="scientific">Petrolisthes cinctipes</name>
    <name type="common">Flat porcelain crab</name>
    <dbReference type="NCBI Taxonomy" id="88211"/>
    <lineage>
        <taxon>Eukaryota</taxon>
        <taxon>Metazoa</taxon>
        <taxon>Ecdysozoa</taxon>
        <taxon>Arthropoda</taxon>
        <taxon>Crustacea</taxon>
        <taxon>Multicrustacea</taxon>
        <taxon>Malacostraca</taxon>
        <taxon>Eumalacostraca</taxon>
        <taxon>Eucarida</taxon>
        <taxon>Decapoda</taxon>
        <taxon>Pleocyemata</taxon>
        <taxon>Anomura</taxon>
        <taxon>Galatheoidea</taxon>
        <taxon>Porcellanidae</taxon>
        <taxon>Petrolisthes</taxon>
    </lineage>
</organism>
<gene>
    <name evidence="2" type="ORF">Pcinc_008048</name>
</gene>
<dbReference type="SUPFAM" id="SSF53098">
    <property type="entry name" value="Ribonuclease H-like"/>
    <property type="match status" value="1"/>
</dbReference>
<dbReference type="Proteomes" id="UP001286313">
    <property type="component" value="Unassembled WGS sequence"/>
</dbReference>
<dbReference type="PANTHER" id="PTHR47266">
    <property type="entry name" value="ENDONUCLEASE-RELATED"/>
    <property type="match status" value="1"/>
</dbReference>
<protein>
    <recommendedName>
        <fullName evidence="1">Integrase catalytic domain-containing protein</fullName>
    </recommendedName>
</protein>
<dbReference type="PROSITE" id="PS50994">
    <property type="entry name" value="INTEGRASE"/>
    <property type="match status" value="1"/>
</dbReference>
<dbReference type="InterPro" id="IPR001584">
    <property type="entry name" value="Integrase_cat-core"/>
</dbReference>
<keyword evidence="3" id="KW-1185">Reference proteome</keyword>
<comment type="caution">
    <text evidence="2">The sequence shown here is derived from an EMBL/GenBank/DDBJ whole genome shotgun (WGS) entry which is preliminary data.</text>
</comment>
<dbReference type="AlphaFoldDB" id="A0AAE1GE63"/>
<accession>A0AAE1GE63</accession>
<evidence type="ECO:0000313" key="3">
    <source>
        <dbReference type="Proteomes" id="UP001286313"/>
    </source>
</evidence>